<evidence type="ECO:0000313" key="2">
    <source>
        <dbReference type="Proteomes" id="UP001165960"/>
    </source>
</evidence>
<dbReference type="EMBL" id="QTSX02000826">
    <property type="protein sequence ID" value="KAJ9084606.1"/>
    <property type="molecule type" value="Genomic_DNA"/>
</dbReference>
<gene>
    <name evidence="1" type="ORF">DSO57_1022812</name>
</gene>
<protein>
    <submittedName>
        <fullName evidence="1">Uncharacterized protein</fullName>
    </submittedName>
</protein>
<reference evidence="1" key="1">
    <citation type="submission" date="2022-04" db="EMBL/GenBank/DDBJ databases">
        <title>Genome of the entomopathogenic fungus Entomophthora muscae.</title>
        <authorList>
            <person name="Elya C."/>
            <person name="Lovett B.R."/>
            <person name="Lee E."/>
            <person name="Macias A.M."/>
            <person name="Hajek A.E."/>
            <person name="De Bivort B.L."/>
            <person name="Kasson M.T."/>
            <person name="De Fine Licht H.H."/>
            <person name="Stajich J.E."/>
        </authorList>
    </citation>
    <scope>NUCLEOTIDE SEQUENCE</scope>
    <source>
        <strain evidence="1">Berkeley</strain>
    </source>
</reference>
<accession>A0ACC2UCZ8</accession>
<organism evidence="1 2">
    <name type="scientific">Entomophthora muscae</name>
    <dbReference type="NCBI Taxonomy" id="34485"/>
    <lineage>
        <taxon>Eukaryota</taxon>
        <taxon>Fungi</taxon>
        <taxon>Fungi incertae sedis</taxon>
        <taxon>Zoopagomycota</taxon>
        <taxon>Entomophthoromycotina</taxon>
        <taxon>Entomophthoromycetes</taxon>
        <taxon>Entomophthorales</taxon>
        <taxon>Entomophthoraceae</taxon>
        <taxon>Entomophthora</taxon>
    </lineage>
</organism>
<name>A0ACC2UCZ8_9FUNG</name>
<proteinExistence type="predicted"/>
<evidence type="ECO:0000313" key="1">
    <source>
        <dbReference type="EMBL" id="KAJ9084606.1"/>
    </source>
</evidence>
<dbReference type="Proteomes" id="UP001165960">
    <property type="component" value="Unassembled WGS sequence"/>
</dbReference>
<sequence>MSLLKSLTGISIFPQQRISACLRSFRPLSTPSHELEYNYILSRNLVNSKFSSSWVSIQDSPKYNRGIYATAWLPAGTVVLEELPATSILKKTGLKDPYDLYCPHCFMPQHTNPELQNDHIYCSESCAQDSMMVHQIREYKQARENFESQLRYYPILAINLIFEILKQFRFLSQSPLYKSLNLLSYIKHSDIPEIWKEDYAQIKYLFLKDESRQRYFSLEWYVRTMSIFDLNAFGILPDDQVSLKPIGSAVYLAASFFNHSCVPPALVSFAGNRIRVVLNRDVAKGEQIFISYLNPDSFSTKKELNEFIKKKYGFDCNCSQCQTSQ</sequence>
<comment type="caution">
    <text evidence="1">The sequence shown here is derived from an EMBL/GenBank/DDBJ whole genome shotgun (WGS) entry which is preliminary data.</text>
</comment>
<keyword evidence="2" id="KW-1185">Reference proteome</keyword>